<protein>
    <submittedName>
        <fullName evidence="2">Uncharacterized protein</fullName>
    </submittedName>
</protein>
<proteinExistence type="predicted"/>
<sequence>MKANVSALLLLASVAAATPSSTAGEFEERQIPYKKMPAIRGATPETGVVHEKRGIWLIAEAGITLFKFVLAGLEFLESPPPVWEPESNNCVIEVKANTHADGRAECSISGSPKGEPAFTTFGNEQWQDCSIGAINKFTFPDAPGRPGPGAIEVQWTRDGPKEGAGGNDGFWAPELGFMELNPAVWFSAEKSLESEGNVICNMKIDDGSLSDKWSGWHIYKCGVPCRDAADDFTVQG</sequence>
<dbReference type="OrthoDB" id="5344158at2759"/>
<feature type="signal peptide" evidence="1">
    <location>
        <begin position="1"/>
        <end position="23"/>
    </location>
</feature>
<evidence type="ECO:0000313" key="2">
    <source>
        <dbReference type="EMBL" id="KAH7024640.1"/>
    </source>
</evidence>
<reference evidence="2" key="1">
    <citation type="journal article" date="2021" name="Nat. Commun.">
        <title>Genetic determinants of endophytism in the Arabidopsis root mycobiome.</title>
        <authorList>
            <person name="Mesny F."/>
            <person name="Miyauchi S."/>
            <person name="Thiergart T."/>
            <person name="Pickel B."/>
            <person name="Atanasova L."/>
            <person name="Karlsson M."/>
            <person name="Huettel B."/>
            <person name="Barry K.W."/>
            <person name="Haridas S."/>
            <person name="Chen C."/>
            <person name="Bauer D."/>
            <person name="Andreopoulos W."/>
            <person name="Pangilinan J."/>
            <person name="LaButti K."/>
            <person name="Riley R."/>
            <person name="Lipzen A."/>
            <person name="Clum A."/>
            <person name="Drula E."/>
            <person name="Henrissat B."/>
            <person name="Kohler A."/>
            <person name="Grigoriev I.V."/>
            <person name="Martin F.M."/>
            <person name="Hacquard S."/>
        </authorList>
    </citation>
    <scope>NUCLEOTIDE SEQUENCE</scope>
    <source>
        <strain evidence="2">MPI-CAGE-CH-0230</strain>
    </source>
</reference>
<evidence type="ECO:0000256" key="1">
    <source>
        <dbReference type="SAM" id="SignalP"/>
    </source>
</evidence>
<dbReference type="GeneID" id="70191613"/>
<gene>
    <name evidence="2" type="ORF">B0I36DRAFT_416106</name>
</gene>
<name>A0A9P9BLP9_9PEZI</name>
<comment type="caution">
    <text evidence="2">The sequence shown here is derived from an EMBL/GenBank/DDBJ whole genome shotgun (WGS) entry which is preliminary data.</text>
</comment>
<evidence type="ECO:0000313" key="3">
    <source>
        <dbReference type="Proteomes" id="UP000756346"/>
    </source>
</evidence>
<feature type="chain" id="PRO_5040119956" evidence="1">
    <location>
        <begin position="24"/>
        <end position="236"/>
    </location>
</feature>
<accession>A0A9P9BLP9</accession>
<dbReference type="AlphaFoldDB" id="A0A9P9BLP9"/>
<keyword evidence="3" id="KW-1185">Reference proteome</keyword>
<keyword evidence="1" id="KW-0732">Signal</keyword>
<organism evidence="2 3">
    <name type="scientific">Microdochium trichocladiopsis</name>
    <dbReference type="NCBI Taxonomy" id="1682393"/>
    <lineage>
        <taxon>Eukaryota</taxon>
        <taxon>Fungi</taxon>
        <taxon>Dikarya</taxon>
        <taxon>Ascomycota</taxon>
        <taxon>Pezizomycotina</taxon>
        <taxon>Sordariomycetes</taxon>
        <taxon>Xylariomycetidae</taxon>
        <taxon>Xylariales</taxon>
        <taxon>Microdochiaceae</taxon>
        <taxon>Microdochium</taxon>
    </lineage>
</organism>
<dbReference type="Proteomes" id="UP000756346">
    <property type="component" value="Unassembled WGS sequence"/>
</dbReference>
<dbReference type="RefSeq" id="XP_046008188.1">
    <property type="nucleotide sequence ID" value="XM_046162067.1"/>
</dbReference>
<dbReference type="EMBL" id="JAGTJQ010000009">
    <property type="protein sequence ID" value="KAH7024640.1"/>
    <property type="molecule type" value="Genomic_DNA"/>
</dbReference>